<dbReference type="InterPro" id="IPR050459">
    <property type="entry name" value="WD_repeat_RBAP46/RBAP48/MSI1"/>
</dbReference>
<comment type="similarity">
    <text evidence="2">Belongs to the WD repeat RBAP46/RBAP48/MSI1 family.</text>
</comment>
<evidence type="ECO:0000256" key="7">
    <source>
        <dbReference type="PROSITE-ProRule" id="PRU00221"/>
    </source>
</evidence>
<dbReference type="Proteomes" id="UP000677228">
    <property type="component" value="Unassembled WGS sequence"/>
</dbReference>
<sequence length="477" mass="53404">MDVVGGIDSNCHKNIDDISSNVTQVVSATTNNIIVIEEDSAEAENEYDALFHSKRFTKWRKNCPYLYKLLFYELFDYPSATIQWLPYEQPKLDGSNSTIYRLLTGTHAAEKNELALLNVDIPNMKYDPSKQPTKYFDEDSGDYGGFGVFPISGDIQPYVRICHYGDVNKARYMPQNSFLIATCSSENLVLLFDYGKQPTKPNVDGICRPQKVLQGHTDEGFALSWHPYQEGLLLTAAHDGTMRLWNFETSSPSTLNTVTPSSNLIECKSIIQPLETYHSDTNTIDDVQWHPRHAALFGTAASDGILLISDIRSSSGASKLIKQRLPSSSSDKPSPTIQFRVKAHQGDCNSFHPLNDYALLTGSDDQTILLWDMRCLNKPVSSFLHHNGSVLQLEWCPFKSSMFSSASADSHILVWDIEINNDDPTKSSSLIFDHAGHDEQVPDLNWHYSKPGMIASVCADSSIQIWIGDAVYRAINK</sequence>
<comment type="caution">
    <text evidence="9">The sequence shown here is derived from an EMBL/GenBank/DDBJ whole genome shotgun (WGS) entry which is preliminary data.</text>
</comment>
<dbReference type="PANTHER" id="PTHR22850">
    <property type="entry name" value="WD40 REPEAT FAMILY"/>
    <property type="match status" value="1"/>
</dbReference>
<evidence type="ECO:0000256" key="2">
    <source>
        <dbReference type="ARBA" id="ARBA00009341"/>
    </source>
</evidence>
<keyword evidence="5" id="KW-0156">Chromatin regulator</keyword>
<dbReference type="PRINTS" id="PR00320">
    <property type="entry name" value="GPROTEINBRPT"/>
</dbReference>
<name>A0A813QN69_9BILA</name>
<dbReference type="EMBL" id="CAJNOQ010000190">
    <property type="protein sequence ID" value="CAF0769932.1"/>
    <property type="molecule type" value="Genomic_DNA"/>
</dbReference>
<dbReference type="InterPro" id="IPR036322">
    <property type="entry name" value="WD40_repeat_dom_sf"/>
</dbReference>
<keyword evidence="6" id="KW-0539">Nucleus</keyword>
<dbReference type="Gene3D" id="2.130.10.10">
    <property type="entry name" value="YVTN repeat-like/Quinoprotein amine dehydrogenase"/>
    <property type="match status" value="1"/>
</dbReference>
<gene>
    <name evidence="9" type="ORF">GPM918_LOCUS1868</name>
    <name evidence="10" type="ORF">OVA965_LOCUS3543</name>
    <name evidence="11" type="ORF">SRO942_LOCUS1868</name>
    <name evidence="12" type="ORF">TMI583_LOCUS3540</name>
</gene>
<evidence type="ECO:0000313" key="11">
    <source>
        <dbReference type="EMBL" id="CAF3551965.1"/>
    </source>
</evidence>
<keyword evidence="3 7" id="KW-0853">WD repeat</keyword>
<feature type="domain" description="Histone-binding protein RBBP4-like N-terminal" evidence="8">
    <location>
        <begin position="55"/>
        <end position="123"/>
    </location>
</feature>
<dbReference type="InterPro" id="IPR019775">
    <property type="entry name" value="WD40_repeat_CS"/>
</dbReference>
<evidence type="ECO:0000256" key="1">
    <source>
        <dbReference type="ARBA" id="ARBA00004123"/>
    </source>
</evidence>
<dbReference type="InterPro" id="IPR022052">
    <property type="entry name" value="Histone-bd_RBBP4-like_N"/>
</dbReference>
<dbReference type="SUPFAM" id="SSF50978">
    <property type="entry name" value="WD40 repeat-like"/>
    <property type="match status" value="1"/>
</dbReference>
<evidence type="ECO:0000313" key="9">
    <source>
        <dbReference type="EMBL" id="CAF0769932.1"/>
    </source>
</evidence>
<dbReference type="PROSITE" id="PS00678">
    <property type="entry name" value="WD_REPEATS_1"/>
    <property type="match status" value="2"/>
</dbReference>
<feature type="repeat" description="WD" evidence="7">
    <location>
        <begin position="213"/>
        <end position="255"/>
    </location>
</feature>
<dbReference type="AlphaFoldDB" id="A0A813QN69"/>
<evidence type="ECO:0000256" key="4">
    <source>
        <dbReference type="ARBA" id="ARBA00022737"/>
    </source>
</evidence>
<evidence type="ECO:0000256" key="5">
    <source>
        <dbReference type="ARBA" id="ARBA00022853"/>
    </source>
</evidence>
<feature type="repeat" description="WD" evidence="7">
    <location>
        <begin position="359"/>
        <end position="374"/>
    </location>
</feature>
<dbReference type="OrthoDB" id="20669at2759"/>
<dbReference type="InterPro" id="IPR001680">
    <property type="entry name" value="WD40_rpt"/>
</dbReference>
<dbReference type="PROSITE" id="PS50082">
    <property type="entry name" value="WD_REPEATS_2"/>
    <property type="match status" value="3"/>
</dbReference>
<evidence type="ECO:0000313" key="10">
    <source>
        <dbReference type="EMBL" id="CAF0779806.1"/>
    </source>
</evidence>
<evidence type="ECO:0000259" key="8">
    <source>
        <dbReference type="Pfam" id="PF12265"/>
    </source>
</evidence>
<dbReference type="EMBL" id="CAJOBA010000859">
    <property type="protein sequence ID" value="CAF3561272.1"/>
    <property type="molecule type" value="Genomic_DNA"/>
</dbReference>
<dbReference type="EMBL" id="CAJNOK010000860">
    <property type="protein sequence ID" value="CAF0779806.1"/>
    <property type="molecule type" value="Genomic_DNA"/>
</dbReference>
<evidence type="ECO:0000313" key="13">
    <source>
        <dbReference type="Proteomes" id="UP000663829"/>
    </source>
</evidence>
<keyword evidence="4" id="KW-0677">Repeat</keyword>
<proteinExistence type="inferred from homology"/>
<protein>
    <recommendedName>
        <fullName evidence="8">Histone-binding protein RBBP4-like N-terminal domain-containing protein</fullName>
    </recommendedName>
</protein>
<organism evidence="9 13">
    <name type="scientific">Didymodactylos carnosus</name>
    <dbReference type="NCBI Taxonomy" id="1234261"/>
    <lineage>
        <taxon>Eukaryota</taxon>
        <taxon>Metazoa</taxon>
        <taxon>Spiralia</taxon>
        <taxon>Gnathifera</taxon>
        <taxon>Rotifera</taxon>
        <taxon>Eurotatoria</taxon>
        <taxon>Bdelloidea</taxon>
        <taxon>Philodinida</taxon>
        <taxon>Philodinidae</taxon>
        <taxon>Didymodactylos</taxon>
    </lineage>
</organism>
<dbReference type="Pfam" id="PF12265">
    <property type="entry name" value="CAF1C_H4-bd"/>
    <property type="match status" value="1"/>
</dbReference>
<dbReference type="PROSITE" id="PS50294">
    <property type="entry name" value="WD_REPEATS_REGION"/>
    <property type="match status" value="1"/>
</dbReference>
<dbReference type="InterPro" id="IPR015943">
    <property type="entry name" value="WD40/YVTN_repeat-like_dom_sf"/>
</dbReference>
<dbReference type="GO" id="GO:0006325">
    <property type="term" value="P:chromatin organization"/>
    <property type="evidence" value="ECO:0007669"/>
    <property type="project" value="UniProtKB-KW"/>
</dbReference>
<evidence type="ECO:0000256" key="6">
    <source>
        <dbReference type="ARBA" id="ARBA00023242"/>
    </source>
</evidence>
<evidence type="ECO:0000256" key="3">
    <source>
        <dbReference type="ARBA" id="ARBA00022574"/>
    </source>
</evidence>
<comment type="subcellular location">
    <subcellularLocation>
        <location evidence="1">Nucleus</location>
    </subcellularLocation>
</comment>
<feature type="repeat" description="WD" evidence="7">
    <location>
        <begin position="383"/>
        <end position="418"/>
    </location>
</feature>
<dbReference type="Proteomes" id="UP000681722">
    <property type="component" value="Unassembled WGS sequence"/>
</dbReference>
<dbReference type="Pfam" id="PF00400">
    <property type="entry name" value="WD40"/>
    <property type="match status" value="3"/>
</dbReference>
<keyword evidence="13" id="KW-1185">Reference proteome</keyword>
<dbReference type="SMART" id="SM00320">
    <property type="entry name" value="WD40"/>
    <property type="match status" value="6"/>
</dbReference>
<dbReference type="GO" id="GO:0005634">
    <property type="term" value="C:nucleus"/>
    <property type="evidence" value="ECO:0007669"/>
    <property type="project" value="UniProtKB-SubCell"/>
</dbReference>
<reference evidence="9" key="1">
    <citation type="submission" date="2021-02" db="EMBL/GenBank/DDBJ databases">
        <authorList>
            <person name="Nowell W R."/>
        </authorList>
    </citation>
    <scope>NUCLEOTIDE SEQUENCE</scope>
</reference>
<accession>A0A813QN69</accession>
<dbReference type="InterPro" id="IPR020472">
    <property type="entry name" value="WD40_PAC1"/>
</dbReference>
<dbReference type="Proteomes" id="UP000682733">
    <property type="component" value="Unassembled WGS sequence"/>
</dbReference>
<evidence type="ECO:0000313" key="12">
    <source>
        <dbReference type="EMBL" id="CAF3561272.1"/>
    </source>
</evidence>
<dbReference type="Proteomes" id="UP000663829">
    <property type="component" value="Unassembled WGS sequence"/>
</dbReference>
<dbReference type="EMBL" id="CAJOBC010000190">
    <property type="protein sequence ID" value="CAF3551965.1"/>
    <property type="molecule type" value="Genomic_DNA"/>
</dbReference>